<dbReference type="InterPro" id="IPR050280">
    <property type="entry name" value="OMP_Chaperone_SurA"/>
</dbReference>
<dbReference type="PROSITE" id="PS50198">
    <property type="entry name" value="PPIC_PPIASE_2"/>
    <property type="match status" value="1"/>
</dbReference>
<dbReference type="RefSeq" id="WP_310457214.1">
    <property type="nucleotide sequence ID" value="NZ_JAVKPH010000009.1"/>
</dbReference>
<organism evidence="7 8">
    <name type="scientific">Ruixingdingia sedimenti</name>
    <dbReference type="NCBI Taxonomy" id="3073604"/>
    <lineage>
        <taxon>Bacteria</taxon>
        <taxon>Pseudomonadati</taxon>
        <taxon>Pseudomonadota</taxon>
        <taxon>Alphaproteobacteria</taxon>
        <taxon>Rhodobacterales</taxon>
        <taxon>Paracoccaceae</taxon>
        <taxon>Ruixingdingia</taxon>
    </lineage>
</organism>
<dbReference type="PANTHER" id="PTHR47637">
    <property type="entry name" value="CHAPERONE SURA"/>
    <property type="match status" value="1"/>
</dbReference>
<protein>
    <recommendedName>
        <fullName evidence="1">Parvulin-like PPIase</fullName>
    </recommendedName>
    <alternativeName>
        <fullName evidence="3">Peptidyl-prolyl cis-trans isomerase plp</fullName>
    </alternativeName>
    <alternativeName>
        <fullName evidence="4">Rotamase plp</fullName>
    </alternativeName>
</protein>
<evidence type="ECO:0000259" key="6">
    <source>
        <dbReference type="PROSITE" id="PS50198"/>
    </source>
</evidence>
<proteinExistence type="predicted"/>
<dbReference type="InterPro" id="IPR000297">
    <property type="entry name" value="PPIase_PpiC"/>
</dbReference>
<dbReference type="Proteomes" id="UP001247754">
    <property type="component" value="Unassembled WGS sequence"/>
</dbReference>
<evidence type="ECO:0000256" key="3">
    <source>
        <dbReference type="ARBA" id="ARBA00030642"/>
    </source>
</evidence>
<dbReference type="Gene3D" id="1.10.4030.10">
    <property type="entry name" value="Porin chaperone SurA, peptide-binding domain"/>
    <property type="match status" value="1"/>
</dbReference>
<comment type="caution">
    <text evidence="7">The sequence shown here is derived from an EMBL/GenBank/DDBJ whole genome shotgun (WGS) entry which is preliminary data.</text>
</comment>
<dbReference type="SUPFAM" id="SSF109998">
    <property type="entry name" value="Triger factor/SurA peptide-binding domain-like"/>
    <property type="match status" value="1"/>
</dbReference>
<dbReference type="InterPro" id="IPR023058">
    <property type="entry name" value="PPIase_PpiC_CS"/>
</dbReference>
<keyword evidence="5 7" id="KW-0413">Isomerase</keyword>
<accession>A0ABU1F7Y2</accession>
<sequence length="401" mass="42968">MRLNILSAALLGLGLLGTTLPAPVRANPFAPRLLVGESVITRFEFDQRRRFLELLGAQGDLDEMAETALIEDRLRMLDASRVDLKPSPEAIRAGMEEFAGRAGLTAEEFVAALEENGVAAQTFRDFVAAGVIWREIVRGRFSGSVGSVSEAEIDRALSVDAQKGPLMRAEIAEIVLPSTRTKLAQELADTVRGEAAFAAAAREHSIADSAEKGGLVGWVPAGNLPQAVVAQLSGLGVGAVSQPVRVAEGIAVYQLRGLEQHDAVTPGLTEVDYAMFLIPGARTPEALAEGLRIRAQVDACDDFYAVARGLPPERLIREKVARPALPADVAAELAKLDPGESSLALVRGGYTVLLMLCSQRVASAIPADRDAVRERIMNERLSAMAEIYLAKLRANTHIRRP</sequence>
<dbReference type="InterPro" id="IPR046357">
    <property type="entry name" value="PPIase_dom_sf"/>
</dbReference>
<dbReference type="EMBL" id="JAVKPH010000009">
    <property type="protein sequence ID" value="MDR5652972.1"/>
    <property type="molecule type" value="Genomic_DNA"/>
</dbReference>
<evidence type="ECO:0000256" key="4">
    <source>
        <dbReference type="ARBA" id="ARBA00031484"/>
    </source>
</evidence>
<keyword evidence="8" id="KW-1185">Reference proteome</keyword>
<evidence type="ECO:0000313" key="7">
    <source>
        <dbReference type="EMBL" id="MDR5652972.1"/>
    </source>
</evidence>
<reference evidence="7 8" key="1">
    <citation type="submission" date="2023-09" db="EMBL/GenBank/DDBJ databases">
        <title>Xinfangfangia sedmenti sp. nov., isolated the sedment.</title>
        <authorList>
            <person name="Xu L."/>
        </authorList>
    </citation>
    <scope>NUCLEOTIDE SEQUENCE [LARGE SCALE GENOMIC DNA]</scope>
    <source>
        <strain evidence="7 8">LG-4</strain>
    </source>
</reference>
<dbReference type="InterPro" id="IPR027304">
    <property type="entry name" value="Trigger_fact/SurA_dom_sf"/>
</dbReference>
<dbReference type="SUPFAM" id="SSF54534">
    <property type="entry name" value="FKBP-like"/>
    <property type="match status" value="1"/>
</dbReference>
<dbReference type="Gene3D" id="3.10.50.40">
    <property type="match status" value="1"/>
</dbReference>
<evidence type="ECO:0000256" key="1">
    <source>
        <dbReference type="ARBA" id="ARBA00018370"/>
    </source>
</evidence>
<dbReference type="PROSITE" id="PS01096">
    <property type="entry name" value="PPIC_PPIASE_1"/>
    <property type="match status" value="1"/>
</dbReference>
<dbReference type="Pfam" id="PF00639">
    <property type="entry name" value="Rotamase"/>
    <property type="match status" value="1"/>
</dbReference>
<dbReference type="PANTHER" id="PTHR47637:SF1">
    <property type="entry name" value="CHAPERONE SURA"/>
    <property type="match status" value="1"/>
</dbReference>
<keyword evidence="2" id="KW-0732">Signal</keyword>
<evidence type="ECO:0000313" key="8">
    <source>
        <dbReference type="Proteomes" id="UP001247754"/>
    </source>
</evidence>
<keyword evidence="5" id="KW-0697">Rotamase</keyword>
<gene>
    <name evidence="7" type="ORF">RGD00_10170</name>
</gene>
<dbReference type="GO" id="GO:0016853">
    <property type="term" value="F:isomerase activity"/>
    <property type="evidence" value="ECO:0007669"/>
    <property type="project" value="UniProtKB-KW"/>
</dbReference>
<evidence type="ECO:0000256" key="2">
    <source>
        <dbReference type="ARBA" id="ARBA00022729"/>
    </source>
</evidence>
<feature type="domain" description="PpiC" evidence="6">
    <location>
        <begin position="166"/>
        <end position="257"/>
    </location>
</feature>
<evidence type="ECO:0000256" key="5">
    <source>
        <dbReference type="PROSITE-ProRule" id="PRU00278"/>
    </source>
</evidence>
<name>A0ABU1F7Y2_9RHOB</name>